<evidence type="ECO:0000313" key="7">
    <source>
        <dbReference type="EMBL" id="WLD57667.1"/>
    </source>
</evidence>
<dbReference type="PANTHER" id="PTHR43104:SF2">
    <property type="entry name" value="L-2-HYDROXYGLUTARATE DEHYDROGENASE, MITOCHONDRIAL"/>
    <property type="match status" value="1"/>
</dbReference>
<dbReference type="InterPro" id="IPR006076">
    <property type="entry name" value="FAD-dep_OxRdtase"/>
</dbReference>
<dbReference type="AlphaFoldDB" id="A0AB38YE68"/>
<dbReference type="SUPFAM" id="SSF51905">
    <property type="entry name" value="FAD/NAD(P)-binding domain"/>
    <property type="match status" value="1"/>
</dbReference>
<sequence length="452" mass="49277">MSRTGIKHVDVAIIGAGASGCANAYMLSRYTNARSVAIFDRHKAVAQANSGSLHNSQTLHCGDIETNYSREKAEEVKATANMVANYVRQQPDAAEIGFRMPKMVLAVGEAEIAHLRERWSWLQQSFPYLSWLEAADIAAMEPSVMAGRTEPVAAIGVADRVAAIDFAALSRSLLAQAQQAQQDKQDAEPLDVQLGNPVETLVATVNGYTLQTAQGVWQARAVLVCAGGHSLLYAQRMGYGHEYTCLPMAGNYYTAPACLKGKVYTVQNDKLPFAAVHGDVDVLNPAQTRFGPTTWPIRRLERYLSTSKRDFKAVEGAASVAPKALLKWFRDADLRPFMLRNMVYQVPGLRRYSFLRQARKVVPELQRKNLTRANGVGGLRPQLIDRTTLSIVPGEVKMDTGAGLIFNMTPSPGATSCLGNAWKDTQSIGRVLGLNVDAQRVQQELLTGDGAA</sequence>
<gene>
    <name evidence="7" type="ORF">NFC81_13240</name>
</gene>
<evidence type="ECO:0000256" key="3">
    <source>
        <dbReference type="ARBA" id="ARBA00022827"/>
    </source>
</evidence>
<organism evidence="7">
    <name type="scientific">Salinispirillum sp. LH 10-3-1</name>
    <dbReference type="NCBI Taxonomy" id="2952525"/>
    <lineage>
        <taxon>Bacteria</taxon>
        <taxon>Pseudomonadati</taxon>
        <taxon>Pseudomonadota</taxon>
        <taxon>Gammaproteobacteria</taxon>
        <taxon>Oceanospirillales</taxon>
        <taxon>Saccharospirillaceae</taxon>
        <taxon>Salinispirillum</taxon>
    </lineage>
</organism>
<keyword evidence="4" id="KW-0560">Oxidoreductase</keyword>
<dbReference type="GO" id="GO:0005737">
    <property type="term" value="C:cytoplasm"/>
    <property type="evidence" value="ECO:0007669"/>
    <property type="project" value="TreeGrafter"/>
</dbReference>
<dbReference type="PROSITE" id="PS51257">
    <property type="entry name" value="PROKAR_LIPOPROTEIN"/>
    <property type="match status" value="1"/>
</dbReference>
<evidence type="ECO:0000256" key="4">
    <source>
        <dbReference type="ARBA" id="ARBA00023002"/>
    </source>
</evidence>
<dbReference type="Pfam" id="PF01266">
    <property type="entry name" value="DAO"/>
    <property type="match status" value="1"/>
</dbReference>
<protein>
    <submittedName>
        <fullName evidence="7">FAD-dependent oxidoreductase</fullName>
    </submittedName>
</protein>
<evidence type="ECO:0000256" key="5">
    <source>
        <dbReference type="ARBA" id="ARBA00037941"/>
    </source>
</evidence>
<comment type="cofactor">
    <cofactor evidence="1">
        <name>FAD</name>
        <dbReference type="ChEBI" id="CHEBI:57692"/>
    </cofactor>
</comment>
<dbReference type="Gene3D" id="3.30.9.10">
    <property type="entry name" value="D-Amino Acid Oxidase, subunit A, domain 2"/>
    <property type="match status" value="1"/>
</dbReference>
<keyword evidence="3" id="KW-0274">FAD</keyword>
<dbReference type="Gene3D" id="3.50.50.60">
    <property type="entry name" value="FAD/NAD(P)-binding domain"/>
    <property type="match status" value="1"/>
</dbReference>
<dbReference type="EMBL" id="CP101717">
    <property type="protein sequence ID" value="WLD57667.1"/>
    <property type="molecule type" value="Genomic_DNA"/>
</dbReference>
<keyword evidence="2" id="KW-0285">Flavoprotein</keyword>
<proteinExistence type="inferred from homology"/>
<name>A0AB38YE68_9GAMM</name>
<comment type="similarity">
    <text evidence="5">Belongs to the L2HGDH family.</text>
</comment>
<evidence type="ECO:0000256" key="1">
    <source>
        <dbReference type="ARBA" id="ARBA00001974"/>
    </source>
</evidence>
<dbReference type="InterPro" id="IPR036188">
    <property type="entry name" value="FAD/NAD-bd_sf"/>
</dbReference>
<dbReference type="GO" id="GO:0047545">
    <property type="term" value="F:(S)-2-hydroxyglutarate dehydrogenase activity"/>
    <property type="evidence" value="ECO:0007669"/>
    <property type="project" value="TreeGrafter"/>
</dbReference>
<dbReference type="PANTHER" id="PTHR43104">
    <property type="entry name" value="L-2-HYDROXYGLUTARATE DEHYDROGENASE, MITOCHONDRIAL"/>
    <property type="match status" value="1"/>
</dbReference>
<feature type="domain" description="FAD dependent oxidoreductase" evidence="6">
    <location>
        <begin position="10"/>
        <end position="417"/>
    </location>
</feature>
<reference evidence="7" key="1">
    <citation type="submission" date="2022-07" db="EMBL/GenBank/DDBJ databases">
        <title>Complete genome sequence of Salinispirillum sp. LH10-3-1 capable of multiple carbohydrate inversion isolated from a soda lake.</title>
        <authorList>
            <person name="Liu J."/>
            <person name="Zhai Y."/>
            <person name="Zhang H."/>
            <person name="Yang H."/>
            <person name="Qu J."/>
            <person name="Li J."/>
        </authorList>
    </citation>
    <scope>NUCLEOTIDE SEQUENCE</scope>
    <source>
        <strain evidence="7">LH 10-3-1</strain>
    </source>
</reference>
<accession>A0AB38YE68</accession>
<evidence type="ECO:0000259" key="6">
    <source>
        <dbReference type="Pfam" id="PF01266"/>
    </source>
</evidence>
<dbReference type="RefSeq" id="WP_304994952.1">
    <property type="nucleotide sequence ID" value="NZ_CP101717.1"/>
</dbReference>
<evidence type="ECO:0000256" key="2">
    <source>
        <dbReference type="ARBA" id="ARBA00022630"/>
    </source>
</evidence>